<comment type="caution">
    <text evidence="2">The sequence shown here is derived from an EMBL/GenBank/DDBJ whole genome shotgun (WGS) entry which is preliminary data.</text>
</comment>
<dbReference type="GO" id="GO:0030313">
    <property type="term" value="C:cell envelope"/>
    <property type="evidence" value="ECO:0007669"/>
    <property type="project" value="UniProtKB-SubCell"/>
</dbReference>
<protein>
    <submittedName>
        <fullName evidence="2">Internalin-A</fullName>
    </submittedName>
</protein>
<dbReference type="Pfam" id="PF09479">
    <property type="entry name" value="Flg_new"/>
    <property type="match status" value="6"/>
</dbReference>
<sequence>MAPQVAGASTALTLNAFTRSGYTFDHWAVNANGSGTTYADGALYDFSTDLTLYAQWTAALSHTVTFNANGGVGTMAPQVANIPTALNLNTFTRVGYAFVGWNTIALGGGTAYANGGIYPFDADVTLYAQWITGAYTVTFDANGGTGTMAPQVASTPTALTLNTYTRAGYTFTGWNMAANGSSTAYADGALYAFTANLTLYAQWLIIPTYTVTFNANGGTGTMAPQVASGSNALTLNAFTLAGYTFTGWNTVAEGGGTAYADGALYNFVANLTLYAQWAVVVNHTVTFLANDGVGTMAPQVASVPTALTLNAFTRSGYSFTGWNTLANGTGTAFADGAVYSFAADISLYAQWTVVVVTSHTVTFMANGGTGTMAPQVSSVPAALTINAFALTGYNFVGWNTVPTGVGTTYANGAIYSFAADMVLYAQWNLVVVPPVYVPPVYVPPVTVTPAPPAAPPAPIAQTPALVLTAVPTQVPLGAFAALSTVGGIGNGVVTYATSTPAVCTVDGYGLVKGVIAGTCTVTATRAADGTYLSLTSAPVDITFIDLMAGTTPEPPAASPGLPATGLTASVARTVRVSGSALSKSIKINLGAALGGKKATVQIRKVGTKVYRSLSVVMLNKAGFAQLTRPIPFGSAIRVLVGGRSLAATIVR</sequence>
<dbReference type="InterPro" id="IPR008964">
    <property type="entry name" value="Invasin/intimin_cell_adhesion"/>
</dbReference>
<accession>A0A1J5PV90</accession>
<dbReference type="AlphaFoldDB" id="A0A1J5PV90"/>
<proteinExistence type="predicted"/>
<name>A0A1J5PV90_9ZZZZ</name>
<dbReference type="Gene3D" id="2.60.40.4270">
    <property type="entry name" value="Listeria-Bacteroides repeat domain"/>
    <property type="match status" value="6"/>
</dbReference>
<dbReference type="InterPro" id="IPR013378">
    <property type="entry name" value="InlB-like_B-rpt"/>
</dbReference>
<dbReference type="SUPFAM" id="SSF49373">
    <property type="entry name" value="Invasin/intimin cell-adhesion fragments"/>
    <property type="match status" value="1"/>
</dbReference>
<dbReference type="Gene3D" id="2.60.40.1080">
    <property type="match status" value="1"/>
</dbReference>
<comment type="subcellular location">
    <subcellularLocation>
        <location evidence="1">Cell envelope</location>
    </subcellularLocation>
</comment>
<dbReference type="NCBIfam" id="TIGR02543">
    <property type="entry name" value="List_Bact_rpt"/>
    <property type="match status" value="2"/>
</dbReference>
<evidence type="ECO:0000313" key="2">
    <source>
        <dbReference type="EMBL" id="OIQ75002.1"/>
    </source>
</evidence>
<dbReference type="EMBL" id="MLJW01002311">
    <property type="protein sequence ID" value="OIQ75002.1"/>
    <property type="molecule type" value="Genomic_DNA"/>
</dbReference>
<evidence type="ECO:0000256" key="1">
    <source>
        <dbReference type="ARBA" id="ARBA00004196"/>
    </source>
</evidence>
<gene>
    <name evidence="2" type="primary">inlA</name>
    <name evidence="2" type="ORF">GALL_433360</name>
</gene>
<dbReference type="InterPro" id="IPR042229">
    <property type="entry name" value="Listeria/Bacterioides_rpt_sf"/>
</dbReference>
<reference evidence="2" key="1">
    <citation type="submission" date="2016-10" db="EMBL/GenBank/DDBJ databases">
        <title>Sequence of Gallionella enrichment culture.</title>
        <authorList>
            <person name="Poehlein A."/>
            <person name="Muehling M."/>
            <person name="Daniel R."/>
        </authorList>
    </citation>
    <scope>NUCLEOTIDE SEQUENCE</scope>
</reference>
<organism evidence="2">
    <name type="scientific">mine drainage metagenome</name>
    <dbReference type="NCBI Taxonomy" id="410659"/>
    <lineage>
        <taxon>unclassified sequences</taxon>
        <taxon>metagenomes</taxon>
        <taxon>ecological metagenomes</taxon>
    </lineage>
</organism>